<dbReference type="Gene3D" id="3.40.390.10">
    <property type="entry name" value="Collagenase (Catalytic Domain)"/>
    <property type="match status" value="1"/>
</dbReference>
<dbReference type="CDD" id="cd11375">
    <property type="entry name" value="Peptidase_M54"/>
    <property type="match status" value="1"/>
</dbReference>
<dbReference type="PANTHER" id="PTHR15910:SF1">
    <property type="entry name" value="ARCHAEMETZINCIN-2"/>
    <property type="match status" value="1"/>
</dbReference>
<dbReference type="InterPro" id="IPR012091">
    <property type="entry name" value="Pept_M54_archaemetzncn_arc/bac"/>
</dbReference>
<dbReference type="AlphaFoldDB" id="A0A4D6KAU3"/>
<dbReference type="Proteomes" id="UP000297053">
    <property type="component" value="Chromosome"/>
</dbReference>
<dbReference type="GO" id="GO:0006508">
    <property type="term" value="P:proteolysis"/>
    <property type="evidence" value="ECO:0007669"/>
    <property type="project" value="UniProtKB-UniRule"/>
</dbReference>
<dbReference type="GeneID" id="42178234"/>
<evidence type="ECO:0000256" key="2">
    <source>
        <dbReference type="ARBA" id="ARBA00022723"/>
    </source>
</evidence>
<evidence type="ECO:0000313" key="8">
    <source>
        <dbReference type="Proteomes" id="UP000297053"/>
    </source>
</evidence>
<comment type="cofactor">
    <cofactor evidence="6">
        <name>Zn(2+)</name>
        <dbReference type="ChEBI" id="CHEBI:29105"/>
    </cofactor>
    <text evidence="6">Binds 2 Zn(2+) ions per subunit. One is catalytic, whereas the other seems to have a structural role.</text>
</comment>
<feature type="binding site" evidence="6">
    <location>
        <position position="168"/>
    </location>
    <ligand>
        <name>Zn(2+)</name>
        <dbReference type="ChEBI" id="CHEBI:29105"/>
        <label>2</label>
    </ligand>
</feature>
<dbReference type="GO" id="GO:0008270">
    <property type="term" value="F:zinc ion binding"/>
    <property type="evidence" value="ECO:0007669"/>
    <property type="project" value="UniProtKB-UniRule"/>
</dbReference>
<dbReference type="KEGG" id="halz:E5139_04820"/>
<dbReference type="HAMAP" id="MF_01842">
    <property type="entry name" value="Archaemetzincin"/>
    <property type="match status" value="1"/>
</dbReference>
<evidence type="ECO:0000313" key="7">
    <source>
        <dbReference type="EMBL" id="QCD64994.1"/>
    </source>
</evidence>
<feature type="binding site" evidence="6">
    <location>
        <position position="146"/>
    </location>
    <ligand>
        <name>Zn(2+)</name>
        <dbReference type="ChEBI" id="CHEBI:29105"/>
        <label>2</label>
    </ligand>
</feature>
<comment type="similarity">
    <text evidence="6">Belongs to the peptidase M54 family.</text>
</comment>
<reference evidence="7 8" key="2">
    <citation type="submission" date="2019-04" db="EMBL/GenBank/DDBJ databases">
        <authorList>
            <person name="Yang S."/>
            <person name="Wei W."/>
        </authorList>
    </citation>
    <scope>NUCLEOTIDE SEQUENCE [LARGE SCALE GENOMIC DNA]</scope>
    <source>
        <strain evidence="8">ZP60</strain>
    </source>
</reference>
<dbReference type="EMBL" id="CP039375">
    <property type="protein sequence ID" value="QCD64994.1"/>
    <property type="molecule type" value="Genomic_DNA"/>
</dbReference>
<gene>
    <name evidence="6" type="primary">amzA</name>
    <name evidence="7" type="ORF">E5139_04820</name>
</gene>
<feature type="binding site" evidence="6">
    <location>
        <position position="165"/>
    </location>
    <ligand>
        <name>Zn(2+)</name>
        <dbReference type="ChEBI" id="CHEBI:29105"/>
        <label>2</label>
    </ligand>
</feature>
<dbReference type="SUPFAM" id="SSF55486">
    <property type="entry name" value="Metalloproteases ('zincins'), catalytic domain"/>
    <property type="match status" value="1"/>
</dbReference>
<dbReference type="InterPro" id="IPR024079">
    <property type="entry name" value="MetalloPept_cat_dom_sf"/>
</dbReference>
<keyword evidence="1 6" id="KW-0645">Protease</keyword>
<dbReference type="PANTHER" id="PTHR15910">
    <property type="entry name" value="ARCHAEMETZINCIN"/>
    <property type="match status" value="1"/>
</dbReference>
<evidence type="ECO:0000256" key="5">
    <source>
        <dbReference type="ARBA" id="ARBA00023049"/>
    </source>
</evidence>
<organism evidence="7 8">
    <name type="scientific">Halomicrobium mukohataei</name>
    <dbReference type="NCBI Taxonomy" id="57705"/>
    <lineage>
        <taxon>Archaea</taxon>
        <taxon>Methanobacteriati</taxon>
        <taxon>Methanobacteriota</taxon>
        <taxon>Stenosarchaea group</taxon>
        <taxon>Halobacteria</taxon>
        <taxon>Halobacteriales</taxon>
        <taxon>Haloarculaceae</taxon>
        <taxon>Halomicrobium</taxon>
    </lineage>
</organism>
<dbReference type="NCBIfam" id="NF033823">
    <property type="entry name" value="archmetzin"/>
    <property type="match status" value="1"/>
</dbReference>
<evidence type="ECO:0000256" key="6">
    <source>
        <dbReference type="HAMAP-Rule" id="MF_01842"/>
    </source>
</evidence>
<sequence>MHVDVVPVGDVSARVKREASKGLRTVYDCEVSMHEPQPIPTGAYDADRDQYRAEEFIDLAQRIGSGEKNIAVTPQDLYYRRRNYVFGLAYLSGSGSVISTHRLQTSSDGGFSNRSASDIFGDRVRKEVVHEIGHTLGLEHCDNERCVMKFSPTVREVDVKEQSLCGSCATQVT</sequence>
<keyword evidence="4 6" id="KW-0862">Zinc</keyword>
<dbReference type="OMA" id="RSVYDCD"/>
<comment type="function">
    <text evidence="6">Probable zinc metalloprotease whose natural substrate is unknown.</text>
</comment>
<feature type="binding site" evidence="6">
    <location>
        <position position="134"/>
    </location>
    <ligand>
        <name>Zn(2+)</name>
        <dbReference type="ChEBI" id="CHEBI:29105"/>
        <label>1</label>
        <note>catalytic</note>
    </ligand>
</feature>
<keyword evidence="2 6" id="KW-0479">Metal-binding</keyword>
<keyword evidence="3 6" id="KW-0378">Hydrolase</keyword>
<evidence type="ECO:0000256" key="1">
    <source>
        <dbReference type="ARBA" id="ARBA00022670"/>
    </source>
</evidence>
<feature type="binding site" evidence="6">
    <location>
        <position position="140"/>
    </location>
    <ligand>
        <name>Zn(2+)</name>
        <dbReference type="ChEBI" id="CHEBI:29105"/>
        <label>1</label>
        <note>catalytic</note>
    </ligand>
</feature>
<dbReference type="InterPro" id="IPR012962">
    <property type="entry name" value="Pept_M54_archaemetzincn"/>
</dbReference>
<evidence type="ECO:0000256" key="4">
    <source>
        <dbReference type="ARBA" id="ARBA00022833"/>
    </source>
</evidence>
<feature type="binding site" evidence="6">
    <location>
        <position position="141"/>
    </location>
    <ligand>
        <name>Zn(2+)</name>
        <dbReference type="ChEBI" id="CHEBI:29105"/>
        <label>2</label>
    </ligand>
</feature>
<evidence type="ECO:0000256" key="3">
    <source>
        <dbReference type="ARBA" id="ARBA00022801"/>
    </source>
</evidence>
<reference evidence="7 8" key="1">
    <citation type="submission" date="2019-04" db="EMBL/GenBank/DDBJ databases">
        <title>Complete genome sequence of Arthrobacter sp. ZXY-2 associated with effective atrazine degradation and salt adaptation.</title>
        <authorList>
            <person name="Zhao X."/>
        </authorList>
    </citation>
    <scope>NUCLEOTIDE SEQUENCE [LARGE SCALE GENOMIC DNA]</scope>
    <source>
        <strain evidence="8">ZP60</strain>
    </source>
</reference>
<feature type="active site" description="Proton acceptor" evidence="6">
    <location>
        <position position="131"/>
    </location>
</feature>
<protein>
    <recommendedName>
        <fullName evidence="6">Archaemetzincin</fullName>
        <ecNumber evidence="6">3.4.-.-</ecNumber>
    </recommendedName>
</protein>
<keyword evidence="5 6" id="KW-0482">Metalloprotease</keyword>
<dbReference type="EC" id="3.4.-.-" evidence="6"/>
<accession>A0A4D6KAU3</accession>
<dbReference type="RefSeq" id="WP_012807837.1">
    <property type="nucleotide sequence ID" value="NZ_CP039375.1"/>
</dbReference>
<dbReference type="PIRSF" id="PIRSF005785">
    <property type="entry name" value="Zn-prot_arch"/>
    <property type="match status" value="1"/>
</dbReference>
<name>A0A4D6KAU3_9EURY</name>
<proteinExistence type="inferred from homology"/>
<dbReference type="Pfam" id="PF07998">
    <property type="entry name" value="Peptidase_M54"/>
    <property type="match status" value="1"/>
</dbReference>
<comment type="subunit">
    <text evidence="6">Monomer.</text>
</comment>
<feature type="binding site" evidence="6">
    <location>
        <position position="130"/>
    </location>
    <ligand>
        <name>Zn(2+)</name>
        <dbReference type="ChEBI" id="CHEBI:29105"/>
        <label>1</label>
        <note>catalytic</note>
    </ligand>
</feature>
<dbReference type="GO" id="GO:0008237">
    <property type="term" value="F:metallopeptidase activity"/>
    <property type="evidence" value="ECO:0007669"/>
    <property type="project" value="UniProtKB-UniRule"/>
</dbReference>